<evidence type="ECO:0000313" key="7">
    <source>
        <dbReference type="EMBL" id="NOU51936.1"/>
    </source>
</evidence>
<dbReference type="Proteomes" id="UP000586305">
    <property type="component" value="Unassembled WGS sequence"/>
</dbReference>
<evidence type="ECO:0000256" key="2">
    <source>
        <dbReference type="ARBA" id="ARBA00012224"/>
    </source>
</evidence>
<dbReference type="InterPro" id="IPR015421">
    <property type="entry name" value="PyrdxlP-dep_Trfase_major"/>
</dbReference>
<keyword evidence="7" id="KW-0808">Transferase</keyword>
<evidence type="ECO:0000256" key="5">
    <source>
        <dbReference type="ARBA" id="ARBA00037974"/>
    </source>
</evidence>
<dbReference type="PANTHER" id="PTHR43525">
    <property type="entry name" value="PROTEIN MALY"/>
    <property type="match status" value="1"/>
</dbReference>
<accession>A0A849VF94</accession>
<dbReference type="SUPFAM" id="SSF53383">
    <property type="entry name" value="PLP-dependent transferases"/>
    <property type="match status" value="1"/>
</dbReference>
<keyword evidence="7" id="KW-0032">Aminotransferase</keyword>
<comment type="cofactor">
    <cofactor evidence="1">
        <name>pyridoxal 5'-phosphate</name>
        <dbReference type="ChEBI" id="CHEBI:597326"/>
    </cofactor>
</comment>
<evidence type="ECO:0000313" key="8">
    <source>
        <dbReference type="Proteomes" id="UP000586305"/>
    </source>
</evidence>
<proteinExistence type="inferred from homology"/>
<evidence type="ECO:0000259" key="6">
    <source>
        <dbReference type="Pfam" id="PF00155"/>
    </source>
</evidence>
<dbReference type="GO" id="GO:0008483">
    <property type="term" value="F:transaminase activity"/>
    <property type="evidence" value="ECO:0007669"/>
    <property type="project" value="UniProtKB-KW"/>
</dbReference>
<keyword evidence="8" id="KW-1185">Reference proteome</keyword>
<dbReference type="GO" id="GO:0030170">
    <property type="term" value="F:pyridoxal phosphate binding"/>
    <property type="evidence" value="ECO:0007669"/>
    <property type="project" value="InterPro"/>
</dbReference>
<evidence type="ECO:0000256" key="1">
    <source>
        <dbReference type="ARBA" id="ARBA00001933"/>
    </source>
</evidence>
<dbReference type="InterPro" id="IPR015422">
    <property type="entry name" value="PyrdxlP-dep_Trfase_small"/>
</dbReference>
<sequence>MLEGIFGTADVTPFWVADMDLRVAEPIIDELQRLTSRGKFAYEFHSQGVFKAISDWNLRRHGLKLNTSNFVQVTGVLTGIALLIRELTEVNDSILIQTPAYHQFSKVISTANRKVVKSPLRVVDDSYEMDFQDLESKLKDPNVKVLILCNPHNPVGRVWRPDELITVLELANRYNVTIISDEIHSDIIYQGYKFTSLMTVGADKHVSLIGSPSKTFGLQSISNGYLYTENTELLEKMKAISESLYLDHGSAFSTFATIAAYEKGESWLGAFMEYMQGTVDWLQNFTDKELTNVKMFPVEGTYQAWLDFSGVGLPGDELIKLFGRAGFGASPGTWFDSDAKQYARISFACPRADIQEAFKRLDLELKAIT</sequence>
<comment type="similarity">
    <text evidence="5">Belongs to the class-II pyridoxal-phosphate-dependent aminotransferase family. MalY/PatB cystathionine beta-lyase subfamily.</text>
</comment>
<evidence type="ECO:0000256" key="4">
    <source>
        <dbReference type="ARBA" id="ARBA00023239"/>
    </source>
</evidence>
<dbReference type="Gene3D" id="3.40.640.10">
    <property type="entry name" value="Type I PLP-dependent aspartate aminotransferase-like (Major domain)"/>
    <property type="match status" value="1"/>
</dbReference>
<organism evidence="7 8">
    <name type="scientific">Pseudoalteromonas caenipelagi</name>
    <dbReference type="NCBI Taxonomy" id="2726988"/>
    <lineage>
        <taxon>Bacteria</taxon>
        <taxon>Pseudomonadati</taxon>
        <taxon>Pseudomonadota</taxon>
        <taxon>Gammaproteobacteria</taxon>
        <taxon>Alteromonadales</taxon>
        <taxon>Pseudoalteromonadaceae</taxon>
        <taxon>Pseudoalteromonas</taxon>
    </lineage>
</organism>
<dbReference type="PANTHER" id="PTHR43525:SF1">
    <property type="entry name" value="PROTEIN MALY"/>
    <property type="match status" value="1"/>
</dbReference>
<dbReference type="InterPro" id="IPR004839">
    <property type="entry name" value="Aminotransferase_I/II_large"/>
</dbReference>
<dbReference type="CDD" id="cd00609">
    <property type="entry name" value="AAT_like"/>
    <property type="match status" value="1"/>
</dbReference>
<dbReference type="InterPro" id="IPR015424">
    <property type="entry name" value="PyrdxlP-dep_Trfase"/>
</dbReference>
<gene>
    <name evidence="7" type="ORF">HG263_15495</name>
</gene>
<reference evidence="7 8" key="1">
    <citation type="submission" date="2020-04" db="EMBL/GenBank/DDBJ databases">
        <title>Pseudoalteromonas caenipelagi sp. nov., isolated from a tidal flat.</title>
        <authorList>
            <person name="Park S."/>
            <person name="Yoon J.-H."/>
        </authorList>
    </citation>
    <scope>NUCLEOTIDE SEQUENCE [LARGE SCALE GENOMIC DNA]</scope>
    <source>
        <strain evidence="7 8">JBTF-M23</strain>
    </source>
</reference>
<feature type="domain" description="Aminotransferase class I/classII large" evidence="6">
    <location>
        <begin position="51"/>
        <end position="361"/>
    </location>
</feature>
<evidence type="ECO:0000256" key="3">
    <source>
        <dbReference type="ARBA" id="ARBA00022898"/>
    </source>
</evidence>
<dbReference type="InterPro" id="IPR051798">
    <property type="entry name" value="Class-II_PLP-Dep_Aminotrans"/>
</dbReference>
<name>A0A849VF94_9GAMM</name>
<dbReference type="EC" id="4.4.1.13" evidence="2"/>
<dbReference type="Gene3D" id="3.90.1150.10">
    <property type="entry name" value="Aspartate Aminotransferase, domain 1"/>
    <property type="match status" value="1"/>
</dbReference>
<keyword evidence="4" id="KW-0456">Lyase</keyword>
<protein>
    <recommendedName>
        <fullName evidence="2">cysteine-S-conjugate beta-lyase</fullName>
        <ecNumber evidence="2">4.4.1.13</ecNumber>
    </recommendedName>
</protein>
<keyword evidence="3" id="KW-0663">Pyridoxal phosphate</keyword>
<dbReference type="Pfam" id="PF00155">
    <property type="entry name" value="Aminotran_1_2"/>
    <property type="match status" value="1"/>
</dbReference>
<dbReference type="EMBL" id="JABBPG010000007">
    <property type="protein sequence ID" value="NOU51936.1"/>
    <property type="molecule type" value="Genomic_DNA"/>
</dbReference>
<comment type="caution">
    <text evidence="7">The sequence shown here is derived from an EMBL/GenBank/DDBJ whole genome shotgun (WGS) entry which is preliminary data.</text>
</comment>
<dbReference type="AlphaFoldDB" id="A0A849VF94"/>
<dbReference type="GO" id="GO:0047804">
    <property type="term" value="F:cysteine-S-conjugate beta-lyase activity"/>
    <property type="evidence" value="ECO:0007669"/>
    <property type="project" value="UniProtKB-EC"/>
</dbReference>